<dbReference type="CDD" id="cd07061">
    <property type="entry name" value="HP_HAP_like"/>
    <property type="match status" value="1"/>
</dbReference>
<dbReference type="OrthoDB" id="10257284at2759"/>
<dbReference type="PANTHER" id="PTHR11567:SF202">
    <property type="entry name" value="LYSOPHOSPHATIDIC ACID PHOSPHATASE TYPE 6"/>
    <property type="match status" value="1"/>
</dbReference>
<dbReference type="Pfam" id="PF00328">
    <property type="entry name" value="His_Phos_2"/>
    <property type="match status" value="1"/>
</dbReference>
<dbReference type="InterPro" id="IPR050645">
    <property type="entry name" value="Histidine_acid_phosphatase"/>
</dbReference>
<evidence type="ECO:0000313" key="3">
    <source>
        <dbReference type="Proteomes" id="UP000245119"/>
    </source>
</evidence>
<dbReference type="InterPro" id="IPR000560">
    <property type="entry name" value="His_Pase_clade-2"/>
</dbReference>
<dbReference type="AlphaFoldDB" id="A0A2T7PS46"/>
<dbReference type="InterPro" id="IPR029033">
    <property type="entry name" value="His_PPase_superfam"/>
</dbReference>
<keyword evidence="3" id="KW-1185">Reference proteome</keyword>
<dbReference type="Gene3D" id="3.40.50.1240">
    <property type="entry name" value="Phosphoglycerate mutase-like"/>
    <property type="match status" value="1"/>
</dbReference>
<dbReference type="Proteomes" id="UP000245119">
    <property type="component" value="Linkage Group LG2"/>
</dbReference>
<comment type="caution">
    <text evidence="2">The sequence shown here is derived from an EMBL/GenBank/DDBJ whole genome shotgun (WGS) entry which is preliminary data.</text>
</comment>
<accession>A0A2T7PS46</accession>
<proteinExistence type="inferred from homology"/>
<name>A0A2T7PS46_POMCA</name>
<dbReference type="GO" id="GO:0016791">
    <property type="term" value="F:phosphatase activity"/>
    <property type="evidence" value="ECO:0007669"/>
    <property type="project" value="TreeGrafter"/>
</dbReference>
<gene>
    <name evidence="2" type="ORF">C0Q70_03196</name>
</gene>
<protein>
    <submittedName>
        <fullName evidence="2">Uncharacterized protein</fullName>
    </submittedName>
</protein>
<dbReference type="EMBL" id="PZQS01000002">
    <property type="protein sequence ID" value="PVD36220.1"/>
    <property type="molecule type" value="Genomic_DNA"/>
</dbReference>
<organism evidence="2 3">
    <name type="scientific">Pomacea canaliculata</name>
    <name type="common">Golden apple snail</name>
    <dbReference type="NCBI Taxonomy" id="400727"/>
    <lineage>
        <taxon>Eukaryota</taxon>
        <taxon>Metazoa</taxon>
        <taxon>Spiralia</taxon>
        <taxon>Lophotrochozoa</taxon>
        <taxon>Mollusca</taxon>
        <taxon>Gastropoda</taxon>
        <taxon>Caenogastropoda</taxon>
        <taxon>Architaenioglossa</taxon>
        <taxon>Ampullarioidea</taxon>
        <taxon>Ampullariidae</taxon>
        <taxon>Pomacea</taxon>
    </lineage>
</organism>
<dbReference type="SUPFAM" id="SSF53254">
    <property type="entry name" value="Phosphoglycerate mutase-like"/>
    <property type="match status" value="1"/>
</dbReference>
<comment type="similarity">
    <text evidence="1">Belongs to the histidine acid phosphatase family.</text>
</comment>
<dbReference type="PANTHER" id="PTHR11567">
    <property type="entry name" value="ACID PHOSPHATASE-RELATED"/>
    <property type="match status" value="1"/>
</dbReference>
<evidence type="ECO:0000313" key="2">
    <source>
        <dbReference type="EMBL" id="PVD36220.1"/>
    </source>
</evidence>
<sequence length="225" mass="25181">MVLKDAPHTMIRHRIVMLPDRTSRTLSEKEESYKLLQLKGGGYAGNLTVLGQDQAYVLGRSLRDMYIFRHRFLSEDYSAQDVSVQSTNINRTIVSARCVLAGMFGKERLNEKGGVEITVCELKDDFLLPNDMSCNVLAETIKFATSDMDNIGLMEDRLIIEKALGINSEATGVKINFDHLRDDLTSRIRTEASLDMPCGRTRLESGSGRHGKLDLWREVSGHSAA</sequence>
<reference evidence="2 3" key="1">
    <citation type="submission" date="2018-04" db="EMBL/GenBank/DDBJ databases">
        <title>The genome of golden apple snail Pomacea canaliculata provides insight into stress tolerance and invasive adaptation.</title>
        <authorList>
            <person name="Liu C."/>
            <person name="Liu B."/>
            <person name="Ren Y."/>
            <person name="Zhang Y."/>
            <person name="Wang H."/>
            <person name="Li S."/>
            <person name="Jiang F."/>
            <person name="Yin L."/>
            <person name="Zhang G."/>
            <person name="Qian W."/>
            <person name="Fan W."/>
        </authorList>
    </citation>
    <scope>NUCLEOTIDE SEQUENCE [LARGE SCALE GENOMIC DNA]</scope>
    <source>
        <strain evidence="2">SZHN2017</strain>
        <tissue evidence="2">Muscle</tissue>
    </source>
</reference>
<evidence type="ECO:0000256" key="1">
    <source>
        <dbReference type="ARBA" id="ARBA00005375"/>
    </source>
</evidence>